<dbReference type="InterPro" id="IPR000073">
    <property type="entry name" value="AB_hydrolase_1"/>
</dbReference>
<reference evidence="2 3" key="1">
    <citation type="journal article" date="2011" name="J. Bacteriol.">
        <title>Complete genome sequences of the chemolithoautotrophic Oligotropha carboxidovorans strains OM4 and OM5.</title>
        <authorList>
            <person name="Volland S."/>
            <person name="Rachinger M."/>
            <person name="Strittmatter A."/>
            <person name="Daniel R."/>
            <person name="Gottschalk G."/>
            <person name="Meyer O."/>
        </authorList>
    </citation>
    <scope>NUCLEOTIDE SEQUENCE [LARGE SCALE GENOMIC DNA]</scope>
    <source>
        <strain evidence="3">ATCC 49405 / DSM 1227 / KCTC 32145 / OM5</strain>
    </source>
</reference>
<accession>F8BXQ4</accession>
<evidence type="ECO:0000313" key="3">
    <source>
        <dbReference type="Proteomes" id="UP000007730"/>
    </source>
</evidence>
<dbReference type="STRING" id="504832.OCA5_c21880"/>
<dbReference type="PANTHER" id="PTHR43433">
    <property type="entry name" value="HYDROLASE, ALPHA/BETA FOLD FAMILY PROTEIN"/>
    <property type="match status" value="1"/>
</dbReference>
<dbReference type="GO" id="GO:0004806">
    <property type="term" value="F:triacylglycerol lipase activity"/>
    <property type="evidence" value="ECO:0007669"/>
    <property type="project" value="TreeGrafter"/>
</dbReference>
<organism evidence="2 3">
    <name type="scientific">Afipia carboxidovorans (strain ATCC 49405 / DSM 1227 / KCTC 32145 / OM5)</name>
    <name type="common">Oligotropha carboxidovorans</name>
    <dbReference type="NCBI Taxonomy" id="504832"/>
    <lineage>
        <taxon>Bacteria</taxon>
        <taxon>Pseudomonadati</taxon>
        <taxon>Pseudomonadota</taxon>
        <taxon>Alphaproteobacteria</taxon>
        <taxon>Hyphomicrobiales</taxon>
        <taxon>Nitrobacteraceae</taxon>
        <taxon>Afipia</taxon>
    </lineage>
</organism>
<dbReference type="Gene3D" id="3.40.50.1820">
    <property type="entry name" value="alpha/beta hydrolase"/>
    <property type="match status" value="1"/>
</dbReference>
<dbReference type="OrthoDB" id="9791366at2"/>
<feature type="domain" description="AB hydrolase-1" evidence="1">
    <location>
        <begin position="52"/>
        <end position="155"/>
    </location>
</feature>
<evidence type="ECO:0000259" key="1">
    <source>
        <dbReference type="Pfam" id="PF00561"/>
    </source>
</evidence>
<sequence>MLTLLTMNPRLRGDDLSKAPAMPALQHIFTTSADGLRLHASTIGPQDAAALPVLALPGLTRTTEDFDAVAQALATDPRQPRRLVAIDYRGRGQSDFDPDPAHYTVPIEATDVLTLAAAAGVSRAILLGTSRGGLISMGLAATQPDLVAGVILNDVGPVLKMRGLMKIKGYLGVGATPRTWREAEDGMRRLFANVFPALTDAEWSAWAHRAFREDSDGQLIRTHDVALARAFDAITPDTPPPALWELFDSMAKLPLLSIRGALSDLLSAACVSEMQRRRPDMETWDVPLQGHAPLLADEPTIARIKAFCKRCDGAGGF</sequence>
<dbReference type="Proteomes" id="UP000007730">
    <property type="component" value="Chromosome"/>
</dbReference>
<dbReference type="eggNOG" id="COG0596">
    <property type="taxonomic scope" value="Bacteria"/>
</dbReference>
<dbReference type="InterPro" id="IPR050471">
    <property type="entry name" value="AB_hydrolase"/>
</dbReference>
<evidence type="ECO:0000313" key="2">
    <source>
        <dbReference type="EMBL" id="AEI06891.1"/>
    </source>
</evidence>
<dbReference type="InterPro" id="IPR029058">
    <property type="entry name" value="AB_hydrolase_fold"/>
</dbReference>
<gene>
    <name evidence="2" type="ordered locus">OCA5_c21880</name>
</gene>
<dbReference type="SUPFAM" id="SSF53474">
    <property type="entry name" value="alpha/beta-Hydrolases"/>
    <property type="match status" value="1"/>
</dbReference>
<dbReference type="HOGENOM" id="CLU_020336_1_1_5"/>
<dbReference type="Pfam" id="PF00561">
    <property type="entry name" value="Abhydrolase_1"/>
    <property type="match status" value="1"/>
</dbReference>
<keyword evidence="3" id="KW-1185">Reference proteome</keyword>
<dbReference type="EMBL" id="CP002826">
    <property type="protein sequence ID" value="AEI06891.1"/>
    <property type="molecule type" value="Genomic_DNA"/>
</dbReference>
<name>F8BXQ4_AFIC5</name>
<protein>
    <submittedName>
        <fullName evidence="2">Putative hydrolase</fullName>
    </submittedName>
</protein>
<proteinExistence type="predicted"/>
<keyword evidence="2" id="KW-0378">Hydrolase</keyword>
<dbReference type="KEGG" id="ocg:OCA5_c21880"/>
<dbReference type="AlphaFoldDB" id="F8BXQ4"/>
<dbReference type="GO" id="GO:0046503">
    <property type="term" value="P:glycerolipid catabolic process"/>
    <property type="evidence" value="ECO:0007669"/>
    <property type="project" value="TreeGrafter"/>
</dbReference>
<dbReference type="PANTHER" id="PTHR43433:SF5">
    <property type="entry name" value="AB HYDROLASE-1 DOMAIN-CONTAINING PROTEIN"/>
    <property type="match status" value="1"/>
</dbReference>